<feature type="transmembrane region" description="Helical" evidence="6">
    <location>
        <begin position="51"/>
        <end position="79"/>
    </location>
</feature>
<evidence type="ECO:0000256" key="6">
    <source>
        <dbReference type="RuleBase" id="RU363041"/>
    </source>
</evidence>
<feature type="transmembrane region" description="Helical" evidence="6">
    <location>
        <begin position="115"/>
        <end position="138"/>
    </location>
</feature>
<evidence type="ECO:0000256" key="2">
    <source>
        <dbReference type="ARBA" id="ARBA00009142"/>
    </source>
</evidence>
<evidence type="ECO:0000256" key="3">
    <source>
        <dbReference type="ARBA" id="ARBA00022692"/>
    </source>
</evidence>
<keyword evidence="6" id="KW-1003">Cell membrane</keyword>
<protein>
    <recommendedName>
        <fullName evidence="6">Probable membrane transporter protein</fullName>
    </recommendedName>
</protein>
<dbReference type="Pfam" id="PF01925">
    <property type="entry name" value="TauE"/>
    <property type="match status" value="1"/>
</dbReference>
<proteinExistence type="inferred from homology"/>
<organism evidence="7 8">
    <name type="scientific">Thalassomonas haliotis</name>
    <dbReference type="NCBI Taxonomy" id="485448"/>
    <lineage>
        <taxon>Bacteria</taxon>
        <taxon>Pseudomonadati</taxon>
        <taxon>Pseudomonadota</taxon>
        <taxon>Gammaproteobacteria</taxon>
        <taxon>Alteromonadales</taxon>
        <taxon>Colwelliaceae</taxon>
        <taxon>Thalassomonas</taxon>
    </lineage>
</organism>
<keyword evidence="8" id="KW-1185">Reference proteome</keyword>
<accession>A0ABY7VE41</accession>
<comment type="subcellular location">
    <subcellularLocation>
        <location evidence="6">Cell membrane</location>
        <topology evidence="6">Multi-pass membrane protein</topology>
    </subcellularLocation>
    <subcellularLocation>
        <location evidence="1">Membrane</location>
        <topology evidence="1">Multi-pass membrane protein</topology>
    </subcellularLocation>
</comment>
<dbReference type="RefSeq" id="WP_274052216.1">
    <property type="nucleotide sequence ID" value="NZ_CP059693.1"/>
</dbReference>
<feature type="transmembrane region" description="Helical" evidence="6">
    <location>
        <begin position="279"/>
        <end position="297"/>
    </location>
</feature>
<feature type="transmembrane region" description="Helical" evidence="6">
    <location>
        <begin position="187"/>
        <end position="213"/>
    </location>
</feature>
<keyword evidence="5 6" id="KW-0472">Membrane</keyword>
<feature type="transmembrane region" description="Helical" evidence="6">
    <location>
        <begin position="220"/>
        <end position="241"/>
    </location>
</feature>
<dbReference type="EMBL" id="CP059693">
    <property type="protein sequence ID" value="WDE11989.1"/>
    <property type="molecule type" value="Genomic_DNA"/>
</dbReference>
<feature type="transmembrane region" description="Helical" evidence="6">
    <location>
        <begin position="150"/>
        <end position="167"/>
    </location>
</feature>
<keyword evidence="3 6" id="KW-0812">Transmembrane</keyword>
<comment type="similarity">
    <text evidence="2 6">Belongs to the 4-toluene sulfonate uptake permease (TSUP) (TC 2.A.102) family.</text>
</comment>
<name>A0ABY7VE41_9GAMM</name>
<dbReference type="Proteomes" id="UP001215231">
    <property type="component" value="Chromosome"/>
</dbReference>
<evidence type="ECO:0000256" key="5">
    <source>
        <dbReference type="ARBA" id="ARBA00023136"/>
    </source>
</evidence>
<evidence type="ECO:0000256" key="4">
    <source>
        <dbReference type="ARBA" id="ARBA00022989"/>
    </source>
</evidence>
<reference evidence="7 8" key="1">
    <citation type="journal article" date="2022" name="Mar. Drugs">
        <title>Bioassay-Guided Fractionation Leads to the Detection of Cholic Acid Generated by the Rare Thalassomonas sp.</title>
        <authorList>
            <person name="Pheiffer F."/>
            <person name="Schneider Y.K."/>
            <person name="Hansen E.H."/>
            <person name="Andersen J.H."/>
            <person name="Isaksson J."/>
            <person name="Busche T."/>
            <person name="R C."/>
            <person name="Kalinowski J."/>
            <person name="Zyl L.V."/>
            <person name="Trindade M."/>
        </authorList>
    </citation>
    <scope>NUCLEOTIDE SEQUENCE [LARGE SCALE GENOMIC DNA]</scope>
    <source>
        <strain evidence="7 8">A5K-61T</strain>
    </source>
</reference>
<evidence type="ECO:0000313" key="8">
    <source>
        <dbReference type="Proteomes" id="UP001215231"/>
    </source>
</evidence>
<keyword evidence="4 6" id="KW-1133">Transmembrane helix</keyword>
<feature type="transmembrane region" description="Helical" evidence="6">
    <location>
        <begin position="91"/>
        <end position="109"/>
    </location>
</feature>
<sequence>MDYLIQSLKANTRIFSVLNRAHLFFALSIVLFWLTSYGFDWALENLMRHYSIAITMIFGSLVAGGTALGGGSVAFPVLTKTLGIVPIKAKIFSLAIQSVGMTAASATIICKKIPFYPRMVGLTLIGAVPGVLVSLTWISDLIPRLATKSIFSLLLLAFAIVLIKTYSPQSKESSSYHHARILVPCFGFFGGIISGLLGSGVDIFIFSLLVLYYRVDIKKATATSVIVMAIISIISSMYNIFVLETLTPEIQQYVHAAMPVVVFGAPLGAWICSRLPNTVLLMILLFLISCEVGFTGYELLGRLFVWG</sequence>
<dbReference type="PANTHER" id="PTHR31154:SF4">
    <property type="entry name" value="MEMBRANE TRANSPORTER PROTEIN"/>
    <property type="match status" value="1"/>
</dbReference>
<feature type="transmembrane region" description="Helical" evidence="6">
    <location>
        <begin position="253"/>
        <end position="272"/>
    </location>
</feature>
<evidence type="ECO:0000256" key="1">
    <source>
        <dbReference type="ARBA" id="ARBA00004141"/>
    </source>
</evidence>
<feature type="transmembrane region" description="Helical" evidence="6">
    <location>
        <begin position="21"/>
        <end position="39"/>
    </location>
</feature>
<dbReference type="PANTHER" id="PTHR31154">
    <property type="entry name" value="MEMBRANE TRANSPORTER PROTEIN"/>
    <property type="match status" value="1"/>
</dbReference>
<dbReference type="InterPro" id="IPR002781">
    <property type="entry name" value="TM_pro_TauE-like"/>
</dbReference>
<gene>
    <name evidence="7" type="ORF">H3N35_00405</name>
</gene>
<evidence type="ECO:0000313" key="7">
    <source>
        <dbReference type="EMBL" id="WDE11989.1"/>
    </source>
</evidence>